<evidence type="ECO:0000256" key="5">
    <source>
        <dbReference type="ARBA" id="ARBA00022741"/>
    </source>
</evidence>
<keyword evidence="7" id="KW-0228">DNA excision</keyword>
<dbReference type="Gene3D" id="1.20.1580.10">
    <property type="entry name" value="ABC transporter ATPase like domain"/>
    <property type="match status" value="2"/>
</dbReference>
<dbReference type="RefSeq" id="WP_220560304.1">
    <property type="nucleotide sequence ID" value="NZ_CP074133.1"/>
</dbReference>
<dbReference type="Gene3D" id="3.40.50.300">
    <property type="entry name" value="P-loop containing nucleotide triphosphate hydrolases"/>
    <property type="match status" value="2"/>
</dbReference>
<organism evidence="18 19">
    <name type="scientific">Nocardiopsis changdeensis</name>
    <dbReference type="NCBI Taxonomy" id="2831969"/>
    <lineage>
        <taxon>Bacteria</taxon>
        <taxon>Bacillati</taxon>
        <taxon>Actinomycetota</taxon>
        <taxon>Actinomycetes</taxon>
        <taxon>Streptosporangiales</taxon>
        <taxon>Nocardiopsidaceae</taxon>
        <taxon>Nocardiopsis</taxon>
    </lineage>
</organism>
<accession>A0ABX8BRI3</accession>
<evidence type="ECO:0000313" key="18">
    <source>
        <dbReference type="EMBL" id="QUX24845.1"/>
    </source>
</evidence>
<dbReference type="InterPro" id="IPR041552">
    <property type="entry name" value="UvrA_DNA-bd"/>
</dbReference>
<dbReference type="InterPro" id="IPR027417">
    <property type="entry name" value="P-loop_NTPase"/>
</dbReference>
<keyword evidence="2" id="KW-0963">Cytoplasm</keyword>
<evidence type="ECO:0000256" key="14">
    <source>
        <dbReference type="ARBA" id="ARBA00038000"/>
    </source>
</evidence>
<evidence type="ECO:0000256" key="10">
    <source>
        <dbReference type="ARBA" id="ARBA00022840"/>
    </source>
</evidence>
<evidence type="ECO:0000256" key="1">
    <source>
        <dbReference type="ARBA" id="ARBA00004496"/>
    </source>
</evidence>
<evidence type="ECO:0000256" key="8">
    <source>
        <dbReference type="ARBA" id="ARBA00022771"/>
    </source>
</evidence>
<dbReference type="PROSITE" id="PS00211">
    <property type="entry name" value="ABC_TRANSPORTER_1"/>
    <property type="match status" value="1"/>
</dbReference>
<keyword evidence="10" id="KW-0067">ATP-binding</keyword>
<keyword evidence="11" id="KW-0267">Excision nuclease</keyword>
<dbReference type="PROSITE" id="PS50893">
    <property type="entry name" value="ABC_TRANSPORTER_2"/>
    <property type="match status" value="2"/>
</dbReference>
<evidence type="ECO:0000256" key="6">
    <source>
        <dbReference type="ARBA" id="ARBA00022763"/>
    </source>
</evidence>
<protein>
    <recommendedName>
        <fullName evidence="15">UvrABC system protein A</fullName>
    </recommendedName>
    <alternativeName>
        <fullName evidence="16">Excinuclease ABC subunit A</fullName>
    </alternativeName>
</protein>
<dbReference type="Gene3D" id="1.10.8.280">
    <property type="entry name" value="ABC transporter ATPase domain-like"/>
    <property type="match status" value="1"/>
</dbReference>
<keyword evidence="5" id="KW-0547">Nucleotide-binding</keyword>
<evidence type="ECO:0000313" key="19">
    <source>
        <dbReference type="Proteomes" id="UP000676079"/>
    </source>
</evidence>
<sequence length="813" mass="84435">MAEPTDRSPNPSPDFLRVRGARVHNLRDLDVDLPHRALVVVTGVSGSGKSSLVHATVHAEAQRRHLQPLSAFTRQLVGGSLRPDVDSVTGVCASVAVGQARAATNPRSTVGTATDVHDYLRSLFAVLGSCDGSAGTPEMTARAFSFNSPAHACPACEGLGTALRGDPALVLDSPSRSLREGVLRPWRDRRAAVEHELSLRFAESLGADPDLPWSSLEAGVRHRLLYERGAELRAELTIRGRTTVRDTRFVGVLPWLEACLRDASGEAARARATAFMGVSTCPDCRGGRLSPAQLSVRVAGQGIADVCRMEITEALAWADDLAAAAAGDPRAALGAAEVRDRLDDLVRVGVGYLTLDRPVPTLSGGEAQRVRLATHLGMGVFGLMYVFDEPSTGLHPRDTGRLLDALRSLRDQGNSVLVVEHDLDVIAAADWVVEVGPGPGVHGGRLVHAGPVAGLAAAEGSVTAPYLSAPGGAGTALRGEEDGAWRFAEFTGAEGNNLRSVSVRFPLGAMTCVTGVSGSGKSSLVAHVLEPALAAAAGRDDRPAPRCASVSGLAGVTGLVAVGQAPIGRTPRSNAATYMGVFDRLRKMFAATPEAAEAGLGAGDFSFNNAGGRCAACEGAGVVQVEMFFLPDVELPCETCGGARFSEAPLRPRVRGLNIAEVLGLTAERAAEVFSDVKGVGAPLRALVDVGLGYLLLGQSATTLSGGEAQRLKLARELAGDAVPGTAYLLDEPTHGLHAADVARLNSVLRRLVDRGGTVVAVTHHPAVMAAADWIVELGEEGGAGGGKVVAQGVPARVAGQDTHTGRVLARWV</sequence>
<keyword evidence="3" id="KW-0479">Metal-binding</keyword>
<evidence type="ECO:0000256" key="4">
    <source>
        <dbReference type="ARBA" id="ARBA00022737"/>
    </source>
</evidence>
<feature type="domain" description="ABC transporter" evidence="17">
    <location>
        <begin position="477"/>
        <end position="811"/>
    </location>
</feature>
<gene>
    <name evidence="18" type="ORF">KGD84_11600</name>
</gene>
<keyword evidence="9" id="KW-0862">Zinc</keyword>
<evidence type="ECO:0000256" key="11">
    <source>
        <dbReference type="ARBA" id="ARBA00022881"/>
    </source>
</evidence>
<dbReference type="PANTHER" id="PTHR43152">
    <property type="entry name" value="UVRABC SYSTEM PROTEIN A"/>
    <property type="match status" value="1"/>
</dbReference>
<evidence type="ECO:0000256" key="3">
    <source>
        <dbReference type="ARBA" id="ARBA00022723"/>
    </source>
</evidence>
<evidence type="ECO:0000256" key="12">
    <source>
        <dbReference type="ARBA" id="ARBA00023125"/>
    </source>
</evidence>
<evidence type="ECO:0000256" key="7">
    <source>
        <dbReference type="ARBA" id="ARBA00022769"/>
    </source>
</evidence>
<evidence type="ECO:0000256" key="15">
    <source>
        <dbReference type="ARBA" id="ARBA00039316"/>
    </source>
</evidence>
<comment type="similarity">
    <text evidence="14">Belongs to the ABC transporter superfamily. UvrA family.</text>
</comment>
<dbReference type="EMBL" id="CP074133">
    <property type="protein sequence ID" value="QUX24845.1"/>
    <property type="molecule type" value="Genomic_DNA"/>
</dbReference>
<comment type="subcellular location">
    <subcellularLocation>
        <location evidence="1">Cytoplasm</location>
    </subcellularLocation>
</comment>
<keyword evidence="4" id="KW-0677">Repeat</keyword>
<evidence type="ECO:0000259" key="17">
    <source>
        <dbReference type="PROSITE" id="PS50893"/>
    </source>
</evidence>
<proteinExistence type="inferred from homology"/>
<dbReference type="InterPro" id="IPR017871">
    <property type="entry name" value="ABC_transporter-like_CS"/>
</dbReference>
<dbReference type="PANTHER" id="PTHR43152:SF3">
    <property type="entry name" value="UVRABC SYSTEM PROTEIN A"/>
    <property type="match status" value="1"/>
</dbReference>
<dbReference type="InterPro" id="IPR003439">
    <property type="entry name" value="ABC_transporter-like_ATP-bd"/>
</dbReference>
<keyword evidence="13" id="KW-0234">DNA repair</keyword>
<keyword evidence="8" id="KW-0863">Zinc-finger</keyword>
<keyword evidence="19" id="KW-1185">Reference proteome</keyword>
<reference evidence="18 19" key="1">
    <citation type="submission" date="2021-05" db="EMBL/GenBank/DDBJ databases">
        <title>Direct Submission.</title>
        <authorList>
            <person name="Li K."/>
            <person name="Gao J."/>
        </authorList>
    </citation>
    <scope>NUCLEOTIDE SEQUENCE [LARGE SCALE GENOMIC DNA]</scope>
    <source>
        <strain evidence="18 19">Mg02</strain>
    </source>
</reference>
<dbReference type="Pfam" id="PF17755">
    <property type="entry name" value="UvrA_DNA-bind"/>
    <property type="match status" value="1"/>
</dbReference>
<evidence type="ECO:0000256" key="9">
    <source>
        <dbReference type="ARBA" id="ARBA00022833"/>
    </source>
</evidence>
<feature type="domain" description="ABC transporter" evidence="17">
    <location>
        <begin position="238"/>
        <end position="462"/>
    </location>
</feature>
<evidence type="ECO:0000256" key="2">
    <source>
        <dbReference type="ARBA" id="ARBA00022490"/>
    </source>
</evidence>
<evidence type="ECO:0000256" key="13">
    <source>
        <dbReference type="ARBA" id="ARBA00023204"/>
    </source>
</evidence>
<evidence type="ECO:0000256" key="16">
    <source>
        <dbReference type="ARBA" id="ARBA00042156"/>
    </source>
</evidence>
<dbReference type="Proteomes" id="UP000676079">
    <property type="component" value="Chromosome"/>
</dbReference>
<dbReference type="SUPFAM" id="SSF52540">
    <property type="entry name" value="P-loop containing nucleoside triphosphate hydrolases"/>
    <property type="match status" value="3"/>
</dbReference>
<keyword evidence="12" id="KW-0238">DNA-binding</keyword>
<keyword evidence="6" id="KW-0227">DNA damage</keyword>
<name>A0ABX8BRI3_9ACTN</name>